<dbReference type="Proteomes" id="UP000553776">
    <property type="component" value="Unassembled WGS sequence"/>
</dbReference>
<evidence type="ECO:0000313" key="1">
    <source>
        <dbReference type="EMBL" id="MBB6690162.1"/>
    </source>
</evidence>
<protein>
    <recommendedName>
        <fullName evidence="3">DUF4825 domain-containing protein</fullName>
    </recommendedName>
</protein>
<proteinExistence type="predicted"/>
<gene>
    <name evidence="1" type="ORF">H7B90_01995</name>
</gene>
<dbReference type="EMBL" id="JACJVR010000005">
    <property type="protein sequence ID" value="MBB6690162.1"/>
    <property type="molecule type" value="Genomic_DNA"/>
</dbReference>
<evidence type="ECO:0000313" key="2">
    <source>
        <dbReference type="Proteomes" id="UP000553776"/>
    </source>
</evidence>
<organism evidence="1 2">
    <name type="scientific">Cohnella xylanilytica</name>
    <dbReference type="NCBI Taxonomy" id="557555"/>
    <lineage>
        <taxon>Bacteria</taxon>
        <taxon>Bacillati</taxon>
        <taxon>Bacillota</taxon>
        <taxon>Bacilli</taxon>
        <taxon>Bacillales</taxon>
        <taxon>Paenibacillaceae</taxon>
        <taxon>Cohnella</taxon>
    </lineage>
</organism>
<name>A0A841TTF6_9BACL</name>
<reference evidence="1 2" key="1">
    <citation type="submission" date="2020-08" db="EMBL/GenBank/DDBJ databases">
        <title>Cohnella phylogeny.</title>
        <authorList>
            <person name="Dunlap C."/>
        </authorList>
    </citation>
    <scope>NUCLEOTIDE SEQUENCE [LARGE SCALE GENOMIC DNA]</scope>
    <source>
        <strain evidence="1 2">DSM 25239</strain>
    </source>
</reference>
<sequence>MTFDRRWAYLLAASFAVVVLLGQLPRLDRWTEERRESARAAFTPQRVEALSDDVLVDALISLPLEPRLSRVSWNHDILSVDLKIAPGTDPERTFWMDAAELVRLAYGTSSNVRGLLIRVFEEEDGKRRLLLAADTRASDWPDFREEDLRRARLGLEPEWDGKLRLSWTAAGERARRNFAKS</sequence>
<dbReference type="RefSeq" id="WP_185134191.1">
    <property type="nucleotide sequence ID" value="NZ_JACJVR010000005.1"/>
</dbReference>
<keyword evidence="2" id="KW-1185">Reference proteome</keyword>
<evidence type="ECO:0008006" key="3">
    <source>
        <dbReference type="Google" id="ProtNLM"/>
    </source>
</evidence>
<accession>A0A841TTF6</accession>
<comment type="caution">
    <text evidence="1">The sequence shown here is derived from an EMBL/GenBank/DDBJ whole genome shotgun (WGS) entry which is preliminary data.</text>
</comment>
<dbReference type="AlphaFoldDB" id="A0A841TTF6"/>